<dbReference type="InterPro" id="IPR003593">
    <property type="entry name" value="AAA+_ATPase"/>
</dbReference>
<evidence type="ECO:0000313" key="11">
    <source>
        <dbReference type="EMBL" id="GAL20162.1"/>
    </source>
</evidence>
<evidence type="ECO:0000259" key="10">
    <source>
        <dbReference type="PROSITE" id="PS50893"/>
    </source>
</evidence>
<keyword evidence="4" id="KW-1003">Cell membrane</keyword>
<comment type="subcellular location">
    <subcellularLocation>
        <location evidence="1">Cell inner membrane</location>
        <topology evidence="1">Peripheral membrane protein</topology>
    </subcellularLocation>
</comment>
<dbReference type="PANTHER" id="PTHR43297">
    <property type="entry name" value="OLIGOPEPTIDE TRANSPORT ATP-BINDING PROTEIN APPD"/>
    <property type="match status" value="1"/>
</dbReference>
<reference evidence="11 12" key="1">
    <citation type="submission" date="2014-09" db="EMBL/GenBank/DDBJ databases">
        <title>Vibrio maritimus JCM 19235. (C45) whole genome shotgun sequence.</title>
        <authorList>
            <person name="Sawabe T."/>
            <person name="Meirelles P."/>
            <person name="Nakanishi M."/>
            <person name="Sayaka M."/>
            <person name="Hattori M."/>
            <person name="Ohkuma M."/>
        </authorList>
    </citation>
    <scope>NUCLEOTIDE SEQUENCE [LARGE SCALE GENOMIC DNA]</scope>
    <source>
        <strain evidence="12">JCM19235</strain>
    </source>
</reference>
<evidence type="ECO:0000256" key="1">
    <source>
        <dbReference type="ARBA" id="ARBA00004417"/>
    </source>
</evidence>
<dbReference type="InterPro" id="IPR017871">
    <property type="entry name" value="ABC_transporter-like_CS"/>
</dbReference>
<sequence length="251" mass="27293">MNAPILTVNQLSIQSKERILFQDIQFEVNAGEMLAVMGPSGIGKSMLSKAIAGFTPDSMSVSGDIFLAGANVSNISLIERAPEQRPAFIFQDALQALNPLVTVEAQLTLAHTGWRTKPKADDRSTIHALLTRLGFSEPSAILKLYPSQLSGGQRQRICIAIGLLSKAPLLIADEPTSALDPVTEQEILTLIRESVRNTNMAGILITHDLYSALECDKMVVIDEGRVIAYGEPRHALECSEHDFCQSLRGLI</sequence>
<evidence type="ECO:0000256" key="4">
    <source>
        <dbReference type="ARBA" id="ARBA00022475"/>
    </source>
</evidence>
<evidence type="ECO:0000256" key="7">
    <source>
        <dbReference type="ARBA" id="ARBA00022840"/>
    </source>
</evidence>
<keyword evidence="8" id="KW-1278">Translocase</keyword>
<dbReference type="AlphaFoldDB" id="A0A090SL77"/>
<protein>
    <submittedName>
        <fullName evidence="11">Oligopeptide transport ATP-binding protein OppD</fullName>
    </submittedName>
</protein>
<evidence type="ECO:0000256" key="8">
    <source>
        <dbReference type="ARBA" id="ARBA00022967"/>
    </source>
</evidence>
<keyword evidence="12" id="KW-1185">Reference proteome</keyword>
<dbReference type="GO" id="GO:0016887">
    <property type="term" value="F:ATP hydrolysis activity"/>
    <property type="evidence" value="ECO:0007669"/>
    <property type="project" value="InterPro"/>
</dbReference>
<evidence type="ECO:0000256" key="3">
    <source>
        <dbReference type="ARBA" id="ARBA00022448"/>
    </source>
</evidence>
<feature type="domain" description="ABC transporter" evidence="10">
    <location>
        <begin position="6"/>
        <end position="248"/>
    </location>
</feature>
<evidence type="ECO:0000256" key="5">
    <source>
        <dbReference type="ARBA" id="ARBA00022519"/>
    </source>
</evidence>
<dbReference type="EMBL" id="BBMR01000005">
    <property type="protein sequence ID" value="GAL20162.1"/>
    <property type="molecule type" value="Genomic_DNA"/>
</dbReference>
<dbReference type="Pfam" id="PF00005">
    <property type="entry name" value="ABC_tran"/>
    <property type="match status" value="1"/>
</dbReference>
<evidence type="ECO:0000256" key="2">
    <source>
        <dbReference type="ARBA" id="ARBA00005417"/>
    </source>
</evidence>
<dbReference type="PROSITE" id="PS50893">
    <property type="entry name" value="ABC_TRANSPORTER_2"/>
    <property type="match status" value="1"/>
</dbReference>
<keyword evidence="6" id="KW-0547">Nucleotide-binding</keyword>
<keyword evidence="5" id="KW-0997">Cell inner membrane</keyword>
<dbReference type="Gene3D" id="3.40.50.300">
    <property type="entry name" value="P-loop containing nucleotide triphosphate hydrolases"/>
    <property type="match status" value="1"/>
</dbReference>
<gene>
    <name evidence="11" type="ORF">JCM19235_4362</name>
</gene>
<dbReference type="InterPro" id="IPR050388">
    <property type="entry name" value="ABC_Ni/Peptide_Import"/>
</dbReference>
<dbReference type="PROSITE" id="PS00211">
    <property type="entry name" value="ABC_TRANSPORTER_1"/>
    <property type="match status" value="1"/>
</dbReference>
<evidence type="ECO:0000256" key="9">
    <source>
        <dbReference type="ARBA" id="ARBA00023136"/>
    </source>
</evidence>
<dbReference type="GO" id="GO:0005886">
    <property type="term" value="C:plasma membrane"/>
    <property type="evidence" value="ECO:0007669"/>
    <property type="project" value="UniProtKB-SubCell"/>
</dbReference>
<dbReference type="PANTHER" id="PTHR43297:SF14">
    <property type="entry name" value="ATPASE AAA-TYPE CORE DOMAIN-CONTAINING PROTEIN"/>
    <property type="match status" value="1"/>
</dbReference>
<dbReference type="STRING" id="990268.JCM19235_4362"/>
<proteinExistence type="inferred from homology"/>
<keyword evidence="7 11" id="KW-0067">ATP-binding</keyword>
<dbReference type="GO" id="GO:0005524">
    <property type="term" value="F:ATP binding"/>
    <property type="evidence" value="ECO:0007669"/>
    <property type="project" value="UniProtKB-KW"/>
</dbReference>
<dbReference type="Proteomes" id="UP000029228">
    <property type="component" value="Unassembled WGS sequence"/>
</dbReference>
<dbReference type="InterPro" id="IPR027417">
    <property type="entry name" value="P-loop_NTPase"/>
</dbReference>
<organism evidence="11 12">
    <name type="scientific">Vibrio maritimus</name>
    <dbReference type="NCBI Taxonomy" id="990268"/>
    <lineage>
        <taxon>Bacteria</taxon>
        <taxon>Pseudomonadati</taxon>
        <taxon>Pseudomonadota</taxon>
        <taxon>Gammaproteobacteria</taxon>
        <taxon>Vibrionales</taxon>
        <taxon>Vibrionaceae</taxon>
        <taxon>Vibrio</taxon>
    </lineage>
</organism>
<evidence type="ECO:0000313" key="12">
    <source>
        <dbReference type="Proteomes" id="UP000029228"/>
    </source>
</evidence>
<keyword evidence="3" id="KW-0813">Transport</keyword>
<keyword evidence="9" id="KW-0472">Membrane</keyword>
<dbReference type="SUPFAM" id="SSF52540">
    <property type="entry name" value="P-loop containing nucleoside triphosphate hydrolases"/>
    <property type="match status" value="1"/>
</dbReference>
<comment type="similarity">
    <text evidence="2">Belongs to the ABC transporter superfamily.</text>
</comment>
<evidence type="ECO:0000256" key="6">
    <source>
        <dbReference type="ARBA" id="ARBA00022741"/>
    </source>
</evidence>
<dbReference type="SMART" id="SM00382">
    <property type="entry name" value="AAA"/>
    <property type="match status" value="1"/>
</dbReference>
<accession>A0A090SL77</accession>
<dbReference type="InterPro" id="IPR003439">
    <property type="entry name" value="ABC_transporter-like_ATP-bd"/>
</dbReference>
<name>A0A090SL77_9VIBR</name>
<dbReference type="OrthoDB" id="6520252at2"/>
<comment type="caution">
    <text evidence="11">The sequence shown here is derived from an EMBL/GenBank/DDBJ whole genome shotgun (WGS) entry which is preliminary data.</text>
</comment>